<reference evidence="8 9" key="1">
    <citation type="journal article" date="2016" name="Genome Biol. Evol.">
        <title>Divergent and convergent evolution of fungal pathogenicity.</title>
        <authorList>
            <person name="Shang Y."/>
            <person name="Xiao G."/>
            <person name="Zheng P."/>
            <person name="Cen K."/>
            <person name="Zhan S."/>
            <person name="Wang C."/>
        </authorList>
    </citation>
    <scope>NUCLEOTIDE SEQUENCE [LARGE SCALE GENOMIC DNA]</scope>
    <source>
        <strain evidence="8 9">RCEF 264</strain>
    </source>
</reference>
<dbReference type="GO" id="GO:0005524">
    <property type="term" value="F:ATP binding"/>
    <property type="evidence" value="ECO:0007669"/>
    <property type="project" value="UniProtKB-KW"/>
</dbReference>
<keyword evidence="4" id="KW-0547">Nucleotide-binding</keyword>
<dbReference type="GO" id="GO:0005794">
    <property type="term" value="C:Golgi apparatus"/>
    <property type="evidence" value="ECO:0007669"/>
    <property type="project" value="TreeGrafter"/>
</dbReference>
<dbReference type="PANTHER" id="PTHR11782">
    <property type="entry name" value="ADENOSINE/GUANOSINE DIPHOSPHATASE"/>
    <property type="match status" value="1"/>
</dbReference>
<accession>A0A168A7R3</accession>
<feature type="compositionally biased region" description="Low complexity" evidence="6">
    <location>
        <begin position="740"/>
        <end position="752"/>
    </location>
</feature>
<dbReference type="PANTHER" id="PTHR11782:SF121">
    <property type="entry name" value="NUCLEOSIDE-DIPHOSPHATASE MIG-23"/>
    <property type="match status" value="1"/>
</dbReference>
<protein>
    <submittedName>
        <fullName evidence="8">Nucleoside diphosphatase</fullName>
    </submittedName>
</protein>
<keyword evidence="4" id="KW-0067">ATP-binding</keyword>
<evidence type="ECO:0000256" key="4">
    <source>
        <dbReference type="PIRSR" id="PIRSR600407-2"/>
    </source>
</evidence>
<feature type="region of interest" description="Disordered" evidence="6">
    <location>
        <begin position="718"/>
        <end position="830"/>
    </location>
</feature>
<evidence type="ECO:0000256" key="2">
    <source>
        <dbReference type="ARBA" id="ARBA00022801"/>
    </source>
</evidence>
<dbReference type="Gene3D" id="3.30.420.150">
    <property type="entry name" value="Exopolyphosphatase. Domain 2"/>
    <property type="match status" value="1"/>
</dbReference>
<name>A0A168A7R3_9HYPO</name>
<dbReference type="GO" id="GO:0006256">
    <property type="term" value="P:UDP catabolic process"/>
    <property type="evidence" value="ECO:0007669"/>
    <property type="project" value="TreeGrafter"/>
</dbReference>
<evidence type="ECO:0000256" key="5">
    <source>
        <dbReference type="RuleBase" id="RU003833"/>
    </source>
</evidence>
<keyword evidence="7" id="KW-0472">Membrane</keyword>
<dbReference type="OrthoDB" id="6372431at2759"/>
<organism evidence="8 9">
    <name type="scientific">Niveomyces insectorum RCEF 264</name>
    <dbReference type="NCBI Taxonomy" id="1081102"/>
    <lineage>
        <taxon>Eukaryota</taxon>
        <taxon>Fungi</taxon>
        <taxon>Dikarya</taxon>
        <taxon>Ascomycota</taxon>
        <taxon>Pezizomycotina</taxon>
        <taxon>Sordariomycetes</taxon>
        <taxon>Hypocreomycetidae</taxon>
        <taxon>Hypocreales</taxon>
        <taxon>Cordycipitaceae</taxon>
        <taxon>Niveomyces</taxon>
    </lineage>
</organism>
<evidence type="ECO:0000313" key="8">
    <source>
        <dbReference type="EMBL" id="OAA68361.1"/>
    </source>
</evidence>
<evidence type="ECO:0000256" key="6">
    <source>
        <dbReference type="SAM" id="MobiDB-lite"/>
    </source>
</evidence>
<dbReference type="PROSITE" id="PS01238">
    <property type="entry name" value="GDA1_CD39_NTPASE"/>
    <property type="match status" value="1"/>
</dbReference>
<dbReference type="GO" id="GO:0016020">
    <property type="term" value="C:membrane"/>
    <property type="evidence" value="ECO:0007669"/>
    <property type="project" value="TreeGrafter"/>
</dbReference>
<feature type="region of interest" description="Disordered" evidence="6">
    <location>
        <begin position="544"/>
        <end position="566"/>
    </location>
</feature>
<feature type="binding site" evidence="4">
    <location>
        <begin position="181"/>
        <end position="185"/>
    </location>
    <ligand>
        <name>ATP</name>
        <dbReference type="ChEBI" id="CHEBI:30616"/>
    </ligand>
</feature>
<dbReference type="AlphaFoldDB" id="A0A168A7R3"/>
<feature type="region of interest" description="Disordered" evidence="6">
    <location>
        <begin position="620"/>
        <end position="653"/>
    </location>
</feature>
<feature type="compositionally biased region" description="Gly residues" evidence="6">
    <location>
        <begin position="546"/>
        <end position="558"/>
    </location>
</feature>
<comment type="caution">
    <text evidence="8">The sequence shown here is derived from an EMBL/GenBank/DDBJ whole genome shotgun (WGS) entry which is preliminary data.</text>
</comment>
<sequence length="830" mass="88514">MGKKWRWGVIVDAGSSGSRLHVYRWKDPARVIKDAEADELHRLPEIKTKWTKKIRPGVSTFGGQPAAVGPAHLQSLVDYALEIVPADMVADTPIFVMATAGMRFLPAPQQTALLREICAYLQAHTRFALPDCRQNIQVISGETEGLYGWLAANYLLGGFDHPDRHVHGQNHHTYGFLDMGGASAQIAFAPNTTEAAAHADDLKLVRLRTLDGDPAEHRVFTATWLGLGVNKARESYVETLVERHHETLALGGAIPDPCLPKGLRTTFDGTIVEGDGAAETAAAAAPKSTAAAAAGSVGSGGSSNTPLLVGTGDFSSCLVNTKPLLGKDTTTCGESTHPCLVHDPVPSIDFHINHFIGVSEYYHSTHGFFGEKDDDRAYDFSTYQRNVRAFCDQDWTQITDEIAGGGAKETARKKSKNKDKDKDLGRTIQDAQQACFKASWVISVLHEGIGIPRVGLEKLPGFNVSHEALEGAKGHGFTTPFRPVDKIDSVEVSWTLGRMLLYASGQVPPRSSELPVGFGSNVKDGSGVTPPDFTYAGSTWEPLKLGSGGGGDGGGSGGWVDHDDDDGDDWSDTADDILDKAREKPASSGLFVFVLLLLVLAFLLLRKKDRRMRLSSKMGSLLRRSRWPGSPPRKHASRFGGSSSSHSSSHSGGGGIGLGLGLGLGIGGSSSSHANTHGGSSTLVTLAKKLFRRRSSHDYERVLEEGQMMNQFELGEADPLDENEFGSDGSEGSGSGSGGSSSSSSSSAASASRLARTSGLATPQQRSVDLFDDPRALAAGSALDRSGLVVRTESRERLGPNLQMLNAGRRSRATSPTRLKSPLMAPLQED</sequence>
<keyword evidence="2 5" id="KW-0378">Hydrolase</keyword>
<evidence type="ECO:0000256" key="7">
    <source>
        <dbReference type="SAM" id="Phobius"/>
    </source>
</evidence>
<feature type="region of interest" description="Disordered" evidence="6">
    <location>
        <begin position="404"/>
        <end position="424"/>
    </location>
</feature>
<dbReference type="CDD" id="cd24039">
    <property type="entry name" value="ASKHA_NBD_YND1-like"/>
    <property type="match status" value="1"/>
</dbReference>
<feature type="compositionally biased region" description="Gly residues" evidence="6">
    <location>
        <begin position="729"/>
        <end position="739"/>
    </location>
</feature>
<dbReference type="EMBL" id="AZHD01000001">
    <property type="protein sequence ID" value="OAA68361.1"/>
    <property type="molecule type" value="Genomic_DNA"/>
</dbReference>
<evidence type="ECO:0000256" key="3">
    <source>
        <dbReference type="PIRSR" id="PIRSR600407-1"/>
    </source>
</evidence>
<feature type="compositionally biased region" description="Low complexity" evidence="6">
    <location>
        <begin position="640"/>
        <end position="650"/>
    </location>
</feature>
<dbReference type="STRING" id="1081102.A0A168A7R3"/>
<dbReference type="Pfam" id="PF01150">
    <property type="entry name" value="GDA1_CD39"/>
    <property type="match status" value="1"/>
</dbReference>
<dbReference type="GO" id="GO:0004382">
    <property type="term" value="F:GDP phosphatase activity"/>
    <property type="evidence" value="ECO:0007669"/>
    <property type="project" value="TreeGrafter"/>
</dbReference>
<dbReference type="InterPro" id="IPR000407">
    <property type="entry name" value="GDA1_CD39_NTPase"/>
</dbReference>
<dbReference type="GO" id="GO:0045134">
    <property type="term" value="F:UDP phosphatase activity"/>
    <property type="evidence" value="ECO:0007669"/>
    <property type="project" value="TreeGrafter"/>
</dbReference>
<feature type="active site" description="Proton acceptor" evidence="3">
    <location>
        <position position="144"/>
    </location>
</feature>
<evidence type="ECO:0000313" key="9">
    <source>
        <dbReference type="Proteomes" id="UP000076874"/>
    </source>
</evidence>
<feature type="transmembrane region" description="Helical" evidence="7">
    <location>
        <begin position="586"/>
        <end position="605"/>
    </location>
</feature>
<dbReference type="GO" id="GO:0017111">
    <property type="term" value="F:ribonucleoside triphosphate phosphatase activity"/>
    <property type="evidence" value="ECO:0007669"/>
    <property type="project" value="TreeGrafter"/>
</dbReference>
<dbReference type="Proteomes" id="UP000076874">
    <property type="component" value="Unassembled WGS sequence"/>
</dbReference>
<keyword evidence="7" id="KW-0812">Transmembrane</keyword>
<gene>
    <name evidence="8" type="ORF">SPI_00556</name>
</gene>
<evidence type="ECO:0000256" key="1">
    <source>
        <dbReference type="ARBA" id="ARBA00009283"/>
    </source>
</evidence>
<dbReference type="GO" id="GO:0046036">
    <property type="term" value="P:CTP metabolic process"/>
    <property type="evidence" value="ECO:0007669"/>
    <property type="project" value="TreeGrafter"/>
</dbReference>
<dbReference type="Gene3D" id="3.30.420.40">
    <property type="match status" value="1"/>
</dbReference>
<proteinExistence type="inferred from homology"/>
<keyword evidence="9" id="KW-1185">Reference proteome</keyword>
<comment type="similarity">
    <text evidence="1 5">Belongs to the GDA1/CD39 NTPase family.</text>
</comment>
<keyword evidence="7" id="KW-1133">Transmembrane helix</keyword>